<evidence type="ECO:0000259" key="2">
    <source>
        <dbReference type="Pfam" id="PF08327"/>
    </source>
</evidence>
<dbReference type="Gene3D" id="3.30.530.20">
    <property type="match status" value="1"/>
</dbReference>
<gene>
    <name evidence="3" type="ORF">EA795_14310</name>
</gene>
<organism evidence="3 4">
    <name type="scientific">Stutzerimonas nitrititolerans</name>
    <dbReference type="NCBI Taxonomy" id="2482751"/>
    <lineage>
        <taxon>Bacteria</taxon>
        <taxon>Pseudomonadati</taxon>
        <taxon>Pseudomonadota</taxon>
        <taxon>Gammaproteobacteria</taxon>
        <taxon>Pseudomonadales</taxon>
        <taxon>Pseudomonadaceae</taxon>
        <taxon>Stutzerimonas</taxon>
    </lineage>
</organism>
<dbReference type="GeneID" id="84610214"/>
<dbReference type="Pfam" id="PF08327">
    <property type="entry name" value="AHSA1"/>
    <property type="match status" value="1"/>
</dbReference>
<keyword evidence="4" id="KW-1185">Reference proteome</keyword>
<dbReference type="CDD" id="cd08897">
    <property type="entry name" value="SRPBCC_CalC_Aha1-like_4"/>
    <property type="match status" value="1"/>
</dbReference>
<accession>A0ABX9V2L9</accession>
<comment type="caution">
    <text evidence="3">The sequence shown here is derived from an EMBL/GenBank/DDBJ whole genome shotgun (WGS) entry which is preliminary data.</text>
</comment>
<feature type="domain" description="Activator of Hsp90 ATPase homologue 1/2-like C-terminal" evidence="2">
    <location>
        <begin position="11"/>
        <end position="133"/>
    </location>
</feature>
<evidence type="ECO:0000313" key="3">
    <source>
        <dbReference type="EMBL" id="RMH99973.1"/>
    </source>
</evidence>
<comment type="similarity">
    <text evidence="1">Belongs to the AHA1 family.</text>
</comment>
<dbReference type="EMBL" id="RFFL01000011">
    <property type="protein sequence ID" value="RMH99973.1"/>
    <property type="molecule type" value="Genomic_DNA"/>
</dbReference>
<dbReference type="RefSeq" id="WP_122078028.1">
    <property type="nucleotide sequence ID" value="NZ_DAMBIJ010000005.1"/>
</dbReference>
<dbReference type="InterPro" id="IPR023393">
    <property type="entry name" value="START-like_dom_sf"/>
</dbReference>
<name>A0ABX9V2L9_9GAMM</name>
<protein>
    <submittedName>
        <fullName evidence="3">ATPase</fullName>
    </submittedName>
</protein>
<dbReference type="SUPFAM" id="SSF55961">
    <property type="entry name" value="Bet v1-like"/>
    <property type="match status" value="1"/>
</dbReference>
<dbReference type="Proteomes" id="UP000269134">
    <property type="component" value="Unassembled WGS sequence"/>
</dbReference>
<evidence type="ECO:0000313" key="4">
    <source>
        <dbReference type="Proteomes" id="UP000269134"/>
    </source>
</evidence>
<proteinExistence type="inferred from homology"/>
<evidence type="ECO:0000256" key="1">
    <source>
        <dbReference type="ARBA" id="ARBA00006817"/>
    </source>
</evidence>
<dbReference type="InterPro" id="IPR013538">
    <property type="entry name" value="ASHA1/2-like_C"/>
</dbReference>
<reference evidence="3 4" key="1">
    <citation type="submission" date="2018-10" db="EMBL/GenBank/DDBJ databases">
        <title>Pseudomonas sp. GL14 genome.</title>
        <authorList>
            <person name="Peng J."/>
            <person name="Liu Z.-P."/>
        </authorList>
    </citation>
    <scope>NUCLEOTIDE SEQUENCE [LARGE SCALE GENOMIC DNA]</scope>
    <source>
        <strain evidence="3 4">GL14</strain>
    </source>
</reference>
<sequence>MKITVETHVKADLGKVWDAYSNPADIKQWNAAQDDWHTTSSTVDLREGGAFMSRMEAKDGSAGFDFEGTYTRVVPKRLIEYRMSDGREAKIEFAEHSDGILVTVSFDAETENPPELQRQGWQAILDNFGRYVEAKS</sequence>